<protein>
    <recommendedName>
        <fullName evidence="1">F-box associated beta-propeller type 1 domain-containing protein</fullName>
    </recommendedName>
</protein>
<evidence type="ECO:0000313" key="3">
    <source>
        <dbReference type="Proteomes" id="UP000467841"/>
    </source>
</evidence>
<dbReference type="Proteomes" id="UP000467841">
    <property type="component" value="Unassembled WGS sequence"/>
</dbReference>
<name>A0A6D2KTL6_9BRAS</name>
<keyword evidence="3" id="KW-1185">Reference proteome</keyword>
<proteinExistence type="predicted"/>
<feature type="domain" description="F-box associated beta-propeller type 1" evidence="1">
    <location>
        <begin position="25"/>
        <end position="117"/>
    </location>
</feature>
<organism evidence="2 3">
    <name type="scientific">Microthlaspi erraticum</name>
    <dbReference type="NCBI Taxonomy" id="1685480"/>
    <lineage>
        <taxon>Eukaryota</taxon>
        <taxon>Viridiplantae</taxon>
        <taxon>Streptophyta</taxon>
        <taxon>Embryophyta</taxon>
        <taxon>Tracheophyta</taxon>
        <taxon>Spermatophyta</taxon>
        <taxon>Magnoliopsida</taxon>
        <taxon>eudicotyledons</taxon>
        <taxon>Gunneridae</taxon>
        <taxon>Pentapetalae</taxon>
        <taxon>rosids</taxon>
        <taxon>malvids</taxon>
        <taxon>Brassicales</taxon>
        <taxon>Brassicaceae</taxon>
        <taxon>Coluteocarpeae</taxon>
        <taxon>Microthlaspi</taxon>
    </lineage>
</organism>
<dbReference type="EMBL" id="CACVBM020001473">
    <property type="protein sequence ID" value="CAA7051377.1"/>
    <property type="molecule type" value="Genomic_DNA"/>
</dbReference>
<dbReference type="InterPro" id="IPR006527">
    <property type="entry name" value="F-box-assoc_dom_typ1"/>
</dbReference>
<comment type="caution">
    <text evidence="2">The sequence shown here is derived from an EMBL/GenBank/DDBJ whole genome shotgun (WGS) entry which is preliminary data.</text>
</comment>
<sequence>MGPFIQDKRFVRKHSVKGAKQFMRLILMKSYRICPMSVNLDGDPPSAEVKGELSLLDPCSRNSAIEFEVHQVFHCDGLLLFPSEDYDRIVVWNPFSGQTRWIELGGEKFRNFALGYHEL</sequence>
<dbReference type="AlphaFoldDB" id="A0A6D2KTL6"/>
<evidence type="ECO:0000259" key="1">
    <source>
        <dbReference type="Pfam" id="PF07734"/>
    </source>
</evidence>
<dbReference type="Pfam" id="PF07734">
    <property type="entry name" value="FBA_1"/>
    <property type="match status" value="1"/>
</dbReference>
<gene>
    <name evidence="2" type="ORF">MERR_LOCUS38612</name>
</gene>
<evidence type="ECO:0000313" key="2">
    <source>
        <dbReference type="EMBL" id="CAA7051377.1"/>
    </source>
</evidence>
<accession>A0A6D2KTL6</accession>
<reference evidence="2" key="1">
    <citation type="submission" date="2020-01" db="EMBL/GenBank/DDBJ databases">
        <authorList>
            <person name="Mishra B."/>
        </authorList>
    </citation>
    <scope>NUCLEOTIDE SEQUENCE [LARGE SCALE GENOMIC DNA]</scope>
</reference>